<dbReference type="Proteomes" id="UP001651158">
    <property type="component" value="Unassembled WGS sequence"/>
</dbReference>
<evidence type="ECO:0000256" key="3">
    <source>
        <dbReference type="ARBA" id="ARBA00023273"/>
    </source>
</evidence>
<evidence type="ECO:0000256" key="1">
    <source>
        <dbReference type="ARBA" id="ARBA00004138"/>
    </source>
</evidence>
<evidence type="ECO:0000313" key="7">
    <source>
        <dbReference type="EMBL" id="KAL5112335.1"/>
    </source>
</evidence>
<dbReference type="InterPro" id="IPR025254">
    <property type="entry name" value="CCDC113/CCDC96_CC"/>
</dbReference>
<feature type="coiled-coil region" evidence="4">
    <location>
        <begin position="319"/>
        <end position="416"/>
    </location>
</feature>
<reference evidence="7 8" key="1">
    <citation type="journal article" date="2022" name="Front. Cell. Infect. Microbiol.">
        <title>The Genomes of Two Strains of Taenia crassiceps the Animal Model for the Study of Human Cysticercosis.</title>
        <authorList>
            <person name="Bobes R.J."/>
            <person name="Estrada K."/>
            <person name="Rios-Valencia D.G."/>
            <person name="Calderon-Gallegos A."/>
            <person name="de la Torre P."/>
            <person name="Carrero J.C."/>
            <person name="Sanchez-Flores A."/>
            <person name="Laclette J.P."/>
        </authorList>
    </citation>
    <scope>NUCLEOTIDE SEQUENCE [LARGE SCALE GENOMIC DNA]</scope>
    <source>
        <strain evidence="7">WFUcys</strain>
    </source>
</reference>
<dbReference type="Pfam" id="PF13870">
    <property type="entry name" value="CCDC113_CCDC96_CC"/>
    <property type="match status" value="1"/>
</dbReference>
<keyword evidence="8" id="KW-1185">Reference proteome</keyword>
<evidence type="ECO:0000313" key="8">
    <source>
        <dbReference type="Proteomes" id="UP001651158"/>
    </source>
</evidence>
<feature type="compositionally biased region" description="Basic and acidic residues" evidence="5">
    <location>
        <begin position="132"/>
        <end position="141"/>
    </location>
</feature>
<dbReference type="PANTHER" id="PTHR15654:SF1">
    <property type="entry name" value="COILED-COIL DOMAIN-CONTAINING PROTEIN 96"/>
    <property type="match status" value="1"/>
</dbReference>
<dbReference type="EMBL" id="JAKROA010000001">
    <property type="protein sequence ID" value="KAL5112335.1"/>
    <property type="molecule type" value="Genomic_DNA"/>
</dbReference>
<proteinExistence type="predicted"/>
<dbReference type="PANTHER" id="PTHR15654">
    <property type="entry name" value="COILED-COIL DOMAIN-CONTAINING PROTEIN 113-RELATED"/>
    <property type="match status" value="1"/>
</dbReference>
<comment type="subcellular location">
    <subcellularLocation>
        <location evidence="1">Cell projection</location>
        <location evidence="1">Cilium</location>
    </subcellularLocation>
</comment>
<evidence type="ECO:0000256" key="5">
    <source>
        <dbReference type="SAM" id="MobiDB-lite"/>
    </source>
</evidence>
<evidence type="ECO:0000256" key="4">
    <source>
        <dbReference type="SAM" id="Coils"/>
    </source>
</evidence>
<feature type="compositionally biased region" description="Low complexity" evidence="5">
    <location>
        <begin position="32"/>
        <end position="41"/>
    </location>
</feature>
<evidence type="ECO:0000259" key="6">
    <source>
        <dbReference type="Pfam" id="PF13870"/>
    </source>
</evidence>
<keyword evidence="3" id="KW-0966">Cell projection</keyword>
<feature type="compositionally biased region" description="Basic and acidic residues" evidence="5">
    <location>
        <begin position="1"/>
        <end position="30"/>
    </location>
</feature>
<name>A0ABR4QS20_9CEST</name>
<comment type="caution">
    <text evidence="7">The sequence shown here is derived from an EMBL/GenBank/DDBJ whole genome shotgun (WGS) entry which is preliminary data.</text>
</comment>
<gene>
    <name evidence="7" type="ORF">TcWFU_006516</name>
</gene>
<dbReference type="InterPro" id="IPR051885">
    <property type="entry name" value="CC_CF"/>
</dbReference>
<feature type="region of interest" description="Disordered" evidence="5">
    <location>
        <begin position="1"/>
        <end position="167"/>
    </location>
</feature>
<keyword evidence="2 4" id="KW-0175">Coiled coil</keyword>
<feature type="domain" description="CCDC113/CCDC96 coiled-coil" evidence="6">
    <location>
        <begin position="313"/>
        <end position="485"/>
    </location>
</feature>
<feature type="compositionally biased region" description="Polar residues" evidence="5">
    <location>
        <begin position="151"/>
        <end position="163"/>
    </location>
</feature>
<organism evidence="7 8">
    <name type="scientific">Taenia crassiceps</name>
    <dbReference type="NCBI Taxonomy" id="6207"/>
    <lineage>
        <taxon>Eukaryota</taxon>
        <taxon>Metazoa</taxon>
        <taxon>Spiralia</taxon>
        <taxon>Lophotrochozoa</taxon>
        <taxon>Platyhelminthes</taxon>
        <taxon>Cestoda</taxon>
        <taxon>Eucestoda</taxon>
        <taxon>Cyclophyllidea</taxon>
        <taxon>Taeniidae</taxon>
        <taxon>Taenia</taxon>
    </lineage>
</organism>
<evidence type="ECO:0000256" key="2">
    <source>
        <dbReference type="ARBA" id="ARBA00023054"/>
    </source>
</evidence>
<sequence>MGSRNDNSDKGADGIDVGDRRPEDTLRENSEAEAVSDSVSSKQSLRKDQVDARAVTLLGNDPDIDQEGERNNEVVNGTQYGYPPERDDIQQSKPPNESDSLPKIDEINGSDAGEVVIPTPPIKESSDDDESEKSQKLLSDRDGDDDETDKANPTSTSSATLDSTYERRRGELLEQHKALVERRHKAGHLNMQLQTTLSEHFRRRRAEGGDIAHSNIDSMTSSIIDTGIDYTSRYAKHMDTLAQVRNQFMEQKECLERELNSLKDLSDYKTSKAANKQAELAEFLLSQGKKAISSRTGRPLPMEHYRNLIETWQRKRAIVAAERLENLKLQRQVEKINAAFKAYDLSESLHLIDFEQMKIENQTYSEKIEERNEETGKLSRKITNTVQIITHANEKLQFCQAENSQLKDQLNLWAEKSSNDRDTLSKLKQSRDALRAKHAALVRACGLLGRPEMLRGYEQSVNDVELKKSEILNTKQLTQKLQARAKVYEDKISHWRQQLERVHSSNTS</sequence>
<protein>
    <submittedName>
        <fullName evidence="7">Coiled-coil domain-containing protein 96</fullName>
    </submittedName>
</protein>
<feature type="coiled-coil region" evidence="4">
    <location>
        <begin position="238"/>
        <end position="265"/>
    </location>
</feature>
<accession>A0ABR4QS20</accession>